<name>A0ABZ2MBI7_9BACT</name>
<evidence type="ECO:0000256" key="1">
    <source>
        <dbReference type="SAM" id="MobiDB-lite"/>
    </source>
</evidence>
<dbReference type="Pfam" id="PF14339">
    <property type="entry name" value="DUF4394"/>
    <property type="match status" value="1"/>
</dbReference>
<dbReference type="Proteomes" id="UP001370348">
    <property type="component" value="Chromosome"/>
</dbReference>
<dbReference type="EMBL" id="CP089984">
    <property type="protein sequence ID" value="WXB19850.1"/>
    <property type="molecule type" value="Genomic_DNA"/>
</dbReference>
<dbReference type="PROSITE" id="PS51257">
    <property type="entry name" value="PROKAR_LIPOPROTEIN"/>
    <property type="match status" value="1"/>
</dbReference>
<feature type="chain" id="PRO_5046095974" evidence="2">
    <location>
        <begin position="23"/>
        <end position="337"/>
    </location>
</feature>
<evidence type="ECO:0000256" key="2">
    <source>
        <dbReference type="SAM" id="SignalP"/>
    </source>
</evidence>
<sequence>MRFECKKFHMLVLIAASQVVMATFAACSNDDTTNPPGDAGLDSTTSRDAATDSSSGNDAGPTARTIFGVDAKNNLVRFQSTAPAAITTVAITGVPGVHGIDFRPSTGVLYALGTDSKIYTLNLTTGAATLVAGDAGALPDGGPVVTYPVSLDSAGSFGFDFNPAADRIRVHSSNGQNIRLHPANGEAVTPGPNYDGTLQYSDGGVVRILGSAYTNSLQARPATTTLFGIESDSKQLTQFANVDGGVVGGFAGATAVGALGISLDADGGAVGGFDIYGGVGGDAGDGGPAVNVPLEAYAALRVGGKTNLYRINLGTGAATSLGEIGHPEPLRGIAVQP</sequence>
<dbReference type="InterPro" id="IPR025507">
    <property type="entry name" value="DUF4394"/>
</dbReference>
<keyword evidence="2" id="KW-0732">Signal</keyword>
<keyword evidence="5" id="KW-1185">Reference proteome</keyword>
<reference evidence="4 5" key="1">
    <citation type="submission" date="2021-12" db="EMBL/GenBank/DDBJ databases">
        <title>Discovery of the Pendulisporaceae a myxobacterial family with distinct sporulation behavior and unique specialized metabolism.</title>
        <authorList>
            <person name="Garcia R."/>
            <person name="Popoff A."/>
            <person name="Bader C.D."/>
            <person name="Loehr J."/>
            <person name="Walesch S."/>
            <person name="Walt C."/>
            <person name="Boldt J."/>
            <person name="Bunk B."/>
            <person name="Haeckl F.J.F.P.J."/>
            <person name="Gunesch A.P."/>
            <person name="Birkelbach J."/>
            <person name="Nuebel U."/>
            <person name="Pietschmann T."/>
            <person name="Bach T."/>
            <person name="Mueller R."/>
        </authorList>
    </citation>
    <scope>NUCLEOTIDE SEQUENCE [LARGE SCALE GENOMIC DNA]</scope>
    <source>
        <strain evidence="4 5">MSr11954</strain>
    </source>
</reference>
<evidence type="ECO:0000259" key="3">
    <source>
        <dbReference type="Pfam" id="PF14339"/>
    </source>
</evidence>
<feature type="domain" description="DUF4394" evidence="3">
    <location>
        <begin position="74"/>
        <end position="334"/>
    </location>
</feature>
<dbReference type="SUPFAM" id="SSF63825">
    <property type="entry name" value="YWTD domain"/>
    <property type="match status" value="1"/>
</dbReference>
<feature type="compositionally biased region" description="Low complexity" evidence="1">
    <location>
        <begin position="42"/>
        <end position="55"/>
    </location>
</feature>
<evidence type="ECO:0000313" key="4">
    <source>
        <dbReference type="EMBL" id="WXB19850.1"/>
    </source>
</evidence>
<organism evidence="4 5">
    <name type="scientific">Pendulispora albinea</name>
    <dbReference type="NCBI Taxonomy" id="2741071"/>
    <lineage>
        <taxon>Bacteria</taxon>
        <taxon>Pseudomonadati</taxon>
        <taxon>Myxococcota</taxon>
        <taxon>Myxococcia</taxon>
        <taxon>Myxococcales</taxon>
        <taxon>Sorangiineae</taxon>
        <taxon>Pendulisporaceae</taxon>
        <taxon>Pendulispora</taxon>
    </lineage>
</organism>
<accession>A0ABZ2MBI7</accession>
<dbReference type="RefSeq" id="WP_394829448.1">
    <property type="nucleotide sequence ID" value="NZ_CP089984.1"/>
</dbReference>
<gene>
    <name evidence="4" type="ORF">LZC94_21825</name>
</gene>
<proteinExistence type="predicted"/>
<evidence type="ECO:0000313" key="5">
    <source>
        <dbReference type="Proteomes" id="UP001370348"/>
    </source>
</evidence>
<feature type="signal peptide" evidence="2">
    <location>
        <begin position="1"/>
        <end position="22"/>
    </location>
</feature>
<protein>
    <submittedName>
        <fullName evidence="4">DUF4394 domain-containing protein</fullName>
    </submittedName>
</protein>
<feature type="region of interest" description="Disordered" evidence="1">
    <location>
        <begin position="32"/>
        <end position="62"/>
    </location>
</feature>